<evidence type="ECO:0000256" key="1">
    <source>
        <dbReference type="ARBA" id="ARBA00004141"/>
    </source>
</evidence>
<dbReference type="VEuPathDB" id="FungiDB:PABG_12400"/>
<comment type="subcellular location">
    <subcellularLocation>
        <location evidence="1">Membrane</location>
        <topology evidence="1">Multi-pass membrane protein</topology>
    </subcellularLocation>
</comment>
<feature type="transmembrane region" description="Helical" evidence="7">
    <location>
        <begin position="44"/>
        <end position="64"/>
    </location>
</feature>
<keyword evidence="5 7" id="KW-0472">Membrane</keyword>
<feature type="domain" description="FCP1 homology" evidence="9">
    <location>
        <begin position="820"/>
        <end position="996"/>
    </location>
</feature>
<accession>A0A1D2JCG4</accession>
<feature type="transmembrane region" description="Helical" evidence="7">
    <location>
        <begin position="137"/>
        <end position="159"/>
    </location>
</feature>
<dbReference type="AlphaFoldDB" id="A0A1D2JCG4"/>
<feature type="transmembrane region" description="Helical" evidence="7">
    <location>
        <begin position="355"/>
        <end position="374"/>
    </location>
</feature>
<feature type="transmembrane region" description="Helical" evidence="7">
    <location>
        <begin position="274"/>
        <end position="300"/>
    </location>
</feature>
<keyword evidence="4 7" id="KW-1133">Transmembrane helix</keyword>
<feature type="transmembrane region" description="Helical" evidence="7">
    <location>
        <begin position="76"/>
        <end position="99"/>
    </location>
</feature>
<keyword evidence="2" id="KW-0813">Transport</keyword>
<evidence type="ECO:0000256" key="6">
    <source>
        <dbReference type="SAM" id="MobiDB-lite"/>
    </source>
</evidence>
<dbReference type="Pfam" id="PF07690">
    <property type="entry name" value="MFS_1"/>
    <property type="match status" value="1"/>
</dbReference>
<organism evidence="10 11">
    <name type="scientific">Paracoccidioides brasiliensis</name>
    <dbReference type="NCBI Taxonomy" id="121759"/>
    <lineage>
        <taxon>Eukaryota</taxon>
        <taxon>Fungi</taxon>
        <taxon>Dikarya</taxon>
        <taxon>Ascomycota</taxon>
        <taxon>Pezizomycotina</taxon>
        <taxon>Eurotiomycetes</taxon>
        <taxon>Eurotiomycetidae</taxon>
        <taxon>Onygenales</taxon>
        <taxon>Ajellomycetaceae</taxon>
        <taxon>Paracoccidioides</taxon>
    </lineage>
</organism>
<evidence type="ECO:0000313" key="11">
    <source>
        <dbReference type="Proteomes" id="UP000242814"/>
    </source>
</evidence>
<gene>
    <name evidence="10" type="ORF">ACO22_04719</name>
</gene>
<feature type="region of interest" description="Disordered" evidence="6">
    <location>
        <begin position="508"/>
        <end position="536"/>
    </location>
</feature>
<dbReference type="CDD" id="cd17323">
    <property type="entry name" value="MFS_Tpo1_MDR_like"/>
    <property type="match status" value="1"/>
</dbReference>
<dbReference type="CDD" id="cd07521">
    <property type="entry name" value="HAD_FCP1-like"/>
    <property type="match status" value="1"/>
</dbReference>
<dbReference type="InterPro" id="IPR036412">
    <property type="entry name" value="HAD-like_sf"/>
</dbReference>
<dbReference type="FunFam" id="3.40.50.1000:FF:000089">
    <property type="entry name" value="NIF domain protein"/>
    <property type="match status" value="1"/>
</dbReference>
<dbReference type="InterPro" id="IPR011948">
    <property type="entry name" value="Dullard_phosphatase"/>
</dbReference>
<dbReference type="Pfam" id="PF03031">
    <property type="entry name" value="NIF"/>
    <property type="match status" value="1"/>
</dbReference>
<feature type="compositionally biased region" description="Pro residues" evidence="6">
    <location>
        <begin position="796"/>
        <end position="808"/>
    </location>
</feature>
<dbReference type="InterPro" id="IPR036259">
    <property type="entry name" value="MFS_trans_sf"/>
</dbReference>
<dbReference type="SMART" id="SM00577">
    <property type="entry name" value="CPDc"/>
    <property type="match status" value="1"/>
</dbReference>
<feature type="transmembrane region" description="Helical" evidence="7">
    <location>
        <begin position="445"/>
        <end position="466"/>
    </location>
</feature>
<dbReference type="SUPFAM" id="SSF56784">
    <property type="entry name" value="HAD-like"/>
    <property type="match status" value="1"/>
</dbReference>
<feature type="region of interest" description="Disordered" evidence="6">
    <location>
        <begin position="1"/>
        <end position="33"/>
    </location>
</feature>
<sequence length="1015" mass="110657">MAGSAPANENEQGPITKTKEETVGSPPSPNQPPYSAFSPARKNFILSIVVAKGFIAPVSAGIYMPLLPVLTEDLNVSLTLVNLTVTVFMITFAVAPLLFASISDSRGRKPVFAFGLLIGTATNIALASAPANYASFMVLRVLQAFGGSAMYSPGVGTVADIFEPKQRGRAISFYSLGPQLGPILGPLIGGVIAQRSTWRWTFAFLAIFGGFCLLVSLFLLPETLRSRVGNGAIHCGKSWVQWPTFSAKVDLKPEEIIPRRPRGRNILLFMRHPIVMLSCINVSIVFGSYYCLSVAFPAALKERYGFNPAEIGVAYLAPGLSMICGSVSCGHLSDWAHRKHIEKTGGETPAPERRLRLQFIGTALFPIGVLIYGWLANFNIGVPGVIIAMAICGFAFAWTLTTNTTYVTLVQPGQAATLVALSSLLRNPAAAIGAAVTDPLIRAEGFGWCFTGIAIFDLLSTAIALLSMAKGPAWREHFEQKYKNSCSPEELHGLLKAMNSLNILSSHVIGQPAPSNSRPRSRSQGPVISGSHRSVLPSTRSYSVGKLHDTELYSNQAKGEFIDDAQGNEKSPDLPGAADEKTPLLQELQRGDILPSSTKLQLIAQRLVDAIAETLKIILSALATPGIYVARAFKEDGGSYSLLAPARRLGRYITSQNKDTTASQAMGVAASGRLSYPNTEKPLNGRGSSVRRLRSSKTRESISSNTSESEPDRRATRNPNDGDRASKSKSIRGSSGDEGIPRRSIRIKLNNEGNLKRKQQKERNTGPAQDTESLAAESLKSPMSASSHKLTKYPHAPSPPRPLIPPRQPSYTSPSNPRYGPQAQKTLVLDLDETLIHSLAKGGRMSSGHMVEVKLSTPVTTSTPGGPTTIGPQHPILYYVHKRPHCDDFLRKVCKWYKLVVFTASVQEYADPVIDWLEQERKFFHRRYYRQHCTFRNGAYIKDLSSVEPDLSKVMILDNSPMSYIFHEDNAIPIEGWINDPTDNDLLHLIPILEAMQYVTDVRALLALRRGEAET</sequence>
<comment type="caution">
    <text evidence="10">The sequence shown here is derived from an EMBL/GenBank/DDBJ whole genome shotgun (WGS) entry which is preliminary data.</text>
</comment>
<dbReference type="GO" id="GO:0005886">
    <property type="term" value="C:plasma membrane"/>
    <property type="evidence" value="ECO:0007669"/>
    <property type="project" value="TreeGrafter"/>
</dbReference>
<feature type="transmembrane region" description="Helical" evidence="7">
    <location>
        <begin position="171"/>
        <end position="192"/>
    </location>
</feature>
<dbReference type="InterPro" id="IPR023214">
    <property type="entry name" value="HAD_sf"/>
</dbReference>
<dbReference type="Gene3D" id="3.40.50.1000">
    <property type="entry name" value="HAD superfamily/HAD-like"/>
    <property type="match status" value="1"/>
</dbReference>
<dbReference type="PANTHER" id="PTHR23502:SF21">
    <property type="entry name" value="DITYROSINE TRANSPORTER 1"/>
    <property type="match status" value="1"/>
</dbReference>
<feature type="compositionally biased region" description="Basic and acidic residues" evidence="6">
    <location>
        <begin position="710"/>
        <end position="726"/>
    </location>
</feature>
<dbReference type="VEuPathDB" id="FungiDB:PADG_06347"/>
<dbReference type="InterPro" id="IPR011701">
    <property type="entry name" value="MFS"/>
</dbReference>
<dbReference type="PROSITE" id="PS50969">
    <property type="entry name" value="FCP1"/>
    <property type="match status" value="1"/>
</dbReference>
<dbReference type="VEuPathDB" id="FungiDB:PABG_12399"/>
<dbReference type="InterPro" id="IPR004274">
    <property type="entry name" value="FCP1_dom"/>
</dbReference>
<evidence type="ECO:0000256" key="5">
    <source>
        <dbReference type="ARBA" id="ARBA00023136"/>
    </source>
</evidence>
<feature type="domain" description="Major facilitator superfamily (MFS) profile" evidence="8">
    <location>
        <begin position="45"/>
        <end position="472"/>
    </location>
</feature>
<feature type="transmembrane region" description="Helical" evidence="7">
    <location>
        <begin position="380"/>
        <end position="399"/>
    </location>
</feature>
<dbReference type="VEuPathDB" id="FungiDB:PADG_02284"/>
<proteinExistence type="predicted"/>
<feature type="transmembrane region" description="Helical" evidence="7">
    <location>
        <begin position="198"/>
        <end position="220"/>
    </location>
</feature>
<dbReference type="Gene3D" id="1.20.1250.20">
    <property type="entry name" value="MFS general substrate transporter like domains"/>
    <property type="match status" value="1"/>
</dbReference>
<feature type="transmembrane region" description="Helical" evidence="7">
    <location>
        <begin position="111"/>
        <end position="131"/>
    </location>
</feature>
<evidence type="ECO:0000259" key="8">
    <source>
        <dbReference type="PROSITE" id="PS50850"/>
    </source>
</evidence>
<reference evidence="10 11" key="1">
    <citation type="submission" date="2016-06" db="EMBL/GenBank/DDBJ databases">
        <authorList>
            <person name="Kjaerup R.B."/>
            <person name="Dalgaard T.S."/>
            <person name="Juul-Madsen H.R."/>
        </authorList>
    </citation>
    <scope>NUCLEOTIDE SEQUENCE [LARGE SCALE GENOMIC DNA]</scope>
    <source>
        <strain evidence="10 11">Pb300</strain>
    </source>
</reference>
<name>A0A1D2JCG4_PARBR</name>
<keyword evidence="3 7" id="KW-0812">Transmembrane</keyword>
<evidence type="ECO:0000256" key="4">
    <source>
        <dbReference type="ARBA" id="ARBA00022989"/>
    </source>
</evidence>
<evidence type="ECO:0000313" key="10">
    <source>
        <dbReference type="EMBL" id="ODH26263.1"/>
    </source>
</evidence>
<dbReference type="FunFam" id="1.20.1250.20:FF:000172">
    <property type="entry name" value="MFS multidrug resistance transporter"/>
    <property type="match status" value="1"/>
</dbReference>
<feature type="transmembrane region" description="Helical" evidence="7">
    <location>
        <begin position="312"/>
        <end position="334"/>
    </location>
</feature>
<evidence type="ECO:0000259" key="9">
    <source>
        <dbReference type="PROSITE" id="PS50969"/>
    </source>
</evidence>
<dbReference type="PANTHER" id="PTHR23502">
    <property type="entry name" value="MAJOR FACILITATOR SUPERFAMILY"/>
    <property type="match status" value="1"/>
</dbReference>
<evidence type="ECO:0000256" key="3">
    <source>
        <dbReference type="ARBA" id="ARBA00022692"/>
    </source>
</evidence>
<dbReference type="GO" id="GO:0016791">
    <property type="term" value="F:phosphatase activity"/>
    <property type="evidence" value="ECO:0007669"/>
    <property type="project" value="InterPro"/>
</dbReference>
<dbReference type="SUPFAM" id="SSF103473">
    <property type="entry name" value="MFS general substrate transporter"/>
    <property type="match status" value="1"/>
</dbReference>
<dbReference type="GO" id="GO:0005275">
    <property type="term" value="F:amine transmembrane transporter activity"/>
    <property type="evidence" value="ECO:0007669"/>
    <property type="project" value="TreeGrafter"/>
</dbReference>
<feature type="region of interest" description="Disordered" evidence="6">
    <location>
        <begin position="671"/>
        <end position="822"/>
    </location>
</feature>
<dbReference type="InterPro" id="IPR020846">
    <property type="entry name" value="MFS_dom"/>
</dbReference>
<protein>
    <recommendedName>
        <fullName evidence="12">Major facilitator superfamily (MFS) profile domain-containing protein</fullName>
    </recommendedName>
</protein>
<evidence type="ECO:0000256" key="2">
    <source>
        <dbReference type="ARBA" id="ARBA00022448"/>
    </source>
</evidence>
<evidence type="ECO:0008006" key="12">
    <source>
        <dbReference type="Google" id="ProtNLM"/>
    </source>
</evidence>
<dbReference type="PROSITE" id="PS50850">
    <property type="entry name" value="MFS"/>
    <property type="match status" value="1"/>
</dbReference>
<dbReference type="NCBIfam" id="TIGR02251">
    <property type="entry name" value="HIF-SF_euk"/>
    <property type="match status" value="1"/>
</dbReference>
<dbReference type="Proteomes" id="UP000242814">
    <property type="component" value="Unassembled WGS sequence"/>
</dbReference>
<dbReference type="EMBL" id="LZYO01000193">
    <property type="protein sequence ID" value="ODH26263.1"/>
    <property type="molecule type" value="Genomic_DNA"/>
</dbReference>
<evidence type="ECO:0000256" key="7">
    <source>
        <dbReference type="SAM" id="Phobius"/>
    </source>
</evidence>